<gene>
    <name evidence="2" type="ORF">Bca52824_007443</name>
</gene>
<dbReference type="PROSITE" id="PS51718">
    <property type="entry name" value="G_DYNAMIN_2"/>
    <property type="match status" value="1"/>
</dbReference>
<feature type="domain" description="Dynamin-type G" evidence="1">
    <location>
        <begin position="1"/>
        <end position="162"/>
    </location>
</feature>
<protein>
    <recommendedName>
        <fullName evidence="1">Dynamin-type G domain-containing protein</fullName>
    </recommendedName>
</protein>
<evidence type="ECO:0000313" key="3">
    <source>
        <dbReference type="Proteomes" id="UP000886595"/>
    </source>
</evidence>
<keyword evidence="3" id="KW-1185">Reference proteome</keyword>
<reference evidence="2 3" key="1">
    <citation type="submission" date="2020-02" db="EMBL/GenBank/DDBJ databases">
        <authorList>
            <person name="Ma Q."/>
            <person name="Huang Y."/>
            <person name="Song X."/>
            <person name="Pei D."/>
        </authorList>
    </citation>
    <scope>NUCLEOTIDE SEQUENCE [LARGE SCALE GENOMIC DNA]</scope>
    <source>
        <strain evidence="2">Sxm20200214</strain>
        <tissue evidence="2">Leaf</tissue>
    </source>
</reference>
<dbReference type="GO" id="GO:0005525">
    <property type="term" value="F:GTP binding"/>
    <property type="evidence" value="ECO:0007669"/>
    <property type="project" value="InterPro"/>
</dbReference>
<dbReference type="InterPro" id="IPR045063">
    <property type="entry name" value="Dynamin_N"/>
</dbReference>
<evidence type="ECO:0000259" key="1">
    <source>
        <dbReference type="PROSITE" id="PS51718"/>
    </source>
</evidence>
<proteinExistence type="predicted"/>
<dbReference type="Gene3D" id="3.40.50.300">
    <property type="entry name" value="P-loop containing nucleotide triphosphate hydrolases"/>
    <property type="match status" value="1"/>
</dbReference>
<dbReference type="PANTHER" id="PTHR11566:SF206">
    <property type="entry name" value="DYNAMIN-2A"/>
    <property type="match status" value="1"/>
</dbReference>
<dbReference type="Pfam" id="PF00350">
    <property type="entry name" value="Dynamin_N"/>
    <property type="match status" value="1"/>
</dbReference>
<dbReference type="InterPro" id="IPR027417">
    <property type="entry name" value="P-loop_NTPase"/>
</dbReference>
<name>A0A8X8B716_BRACI</name>
<dbReference type="GO" id="GO:0016020">
    <property type="term" value="C:membrane"/>
    <property type="evidence" value="ECO:0007669"/>
    <property type="project" value="TreeGrafter"/>
</dbReference>
<dbReference type="EMBL" id="JAAMPC010000002">
    <property type="protein sequence ID" value="KAG2324715.1"/>
    <property type="molecule type" value="Genomic_DNA"/>
</dbReference>
<dbReference type="AlphaFoldDB" id="A0A8X8B716"/>
<dbReference type="PANTHER" id="PTHR11566">
    <property type="entry name" value="DYNAMIN"/>
    <property type="match status" value="1"/>
</dbReference>
<dbReference type="Proteomes" id="UP000886595">
    <property type="component" value="Unassembled WGS sequence"/>
</dbReference>
<dbReference type="InterPro" id="IPR030381">
    <property type="entry name" value="G_DYNAMIN_dom"/>
</dbReference>
<evidence type="ECO:0000313" key="2">
    <source>
        <dbReference type="EMBL" id="KAG2324715.1"/>
    </source>
</evidence>
<dbReference type="InterPro" id="IPR022812">
    <property type="entry name" value="Dynamin"/>
</dbReference>
<dbReference type="OrthoDB" id="1739458at2759"/>
<organism evidence="2 3">
    <name type="scientific">Brassica carinata</name>
    <name type="common">Ethiopian mustard</name>
    <name type="synonym">Abyssinian cabbage</name>
    <dbReference type="NCBI Taxonomy" id="52824"/>
    <lineage>
        <taxon>Eukaryota</taxon>
        <taxon>Viridiplantae</taxon>
        <taxon>Streptophyta</taxon>
        <taxon>Embryophyta</taxon>
        <taxon>Tracheophyta</taxon>
        <taxon>Spermatophyta</taxon>
        <taxon>Magnoliopsida</taxon>
        <taxon>eudicotyledons</taxon>
        <taxon>Gunneridae</taxon>
        <taxon>Pentapetalae</taxon>
        <taxon>rosids</taxon>
        <taxon>malvids</taxon>
        <taxon>Brassicales</taxon>
        <taxon>Brassicaceae</taxon>
        <taxon>Brassiceae</taxon>
        <taxon>Brassica</taxon>
    </lineage>
</organism>
<sequence length="259" mass="27774">MAGAGKSAVLNSLIGHPVLVTNGENGAARSPIIIDLSREPSLSGKAIILQIDNKSQQVSARKSPSLNIYNLAVVLCVILFKIRLIKGASGKSRDPIYLNLPTSTSPPLKLVDLPGLDQRIISEYAQHNDAILLITVPASQASEISSSRALKIAKEHDPQRPPKTTDIPGVALIGQSVSIASAQSGTGENSFETAWGAESESLKFIVTGAPQIKLGRISLVNTLASQIRSRMKRRLPNIVSGLQAIYRNLPHPRRRVSNF</sequence>
<comment type="caution">
    <text evidence="2">The sequence shown here is derived from an EMBL/GenBank/DDBJ whole genome shotgun (WGS) entry which is preliminary data.</text>
</comment>
<dbReference type="SUPFAM" id="SSF52540">
    <property type="entry name" value="P-loop containing nucleoside triphosphate hydrolases"/>
    <property type="match status" value="1"/>
</dbReference>
<dbReference type="GO" id="GO:0003924">
    <property type="term" value="F:GTPase activity"/>
    <property type="evidence" value="ECO:0007669"/>
    <property type="project" value="TreeGrafter"/>
</dbReference>
<dbReference type="GO" id="GO:0005874">
    <property type="term" value="C:microtubule"/>
    <property type="evidence" value="ECO:0007669"/>
    <property type="project" value="TreeGrafter"/>
</dbReference>
<dbReference type="GO" id="GO:0008017">
    <property type="term" value="F:microtubule binding"/>
    <property type="evidence" value="ECO:0007669"/>
    <property type="project" value="TreeGrafter"/>
</dbReference>
<accession>A0A8X8B716</accession>
<dbReference type="GO" id="GO:0005737">
    <property type="term" value="C:cytoplasm"/>
    <property type="evidence" value="ECO:0007669"/>
    <property type="project" value="TreeGrafter"/>
</dbReference>